<feature type="domain" description="MOSC" evidence="1">
    <location>
        <begin position="25"/>
        <end position="162"/>
    </location>
</feature>
<evidence type="ECO:0000259" key="1">
    <source>
        <dbReference type="PROSITE" id="PS51340"/>
    </source>
</evidence>
<dbReference type="Gene3D" id="2.40.33.20">
    <property type="entry name" value="PK beta-barrel domain-like"/>
    <property type="match status" value="1"/>
</dbReference>
<organism evidence="2 3">
    <name type="scientific">Fluctibacter corallii</name>
    <dbReference type="NCBI Taxonomy" id="2984329"/>
    <lineage>
        <taxon>Bacteria</taxon>
        <taxon>Pseudomonadati</taxon>
        <taxon>Pseudomonadota</taxon>
        <taxon>Gammaproteobacteria</taxon>
        <taxon>Alteromonadales</taxon>
        <taxon>Alteromonadaceae</taxon>
        <taxon>Fluctibacter</taxon>
    </lineage>
</organism>
<gene>
    <name evidence="2" type="ORF">OE749_18130</name>
</gene>
<dbReference type="PROSITE" id="PS51340">
    <property type="entry name" value="MOSC"/>
    <property type="match status" value="1"/>
</dbReference>
<dbReference type="InterPro" id="IPR011037">
    <property type="entry name" value="Pyrv_Knase-like_insert_dom_sf"/>
</dbReference>
<evidence type="ECO:0000313" key="3">
    <source>
        <dbReference type="Proteomes" id="UP001652504"/>
    </source>
</evidence>
<dbReference type="RefSeq" id="WP_263713908.1">
    <property type="nucleotide sequence ID" value="NZ_JAOWKX010000013.1"/>
</dbReference>
<dbReference type="PANTHER" id="PTHR30212">
    <property type="entry name" value="PROTEIN YIIM"/>
    <property type="match status" value="1"/>
</dbReference>
<sequence>MHITGLFAGSLRPLGPQGKKSGIYKSPIQEAQVNELGMTNDIQADKRFHGGPEKALHQYALSGYEALMKRYPLFHKRFCPGAIGENISSTDMRDDNVFIGDIYQLGDIKVQVSSPRKPCWKIGAKLEVPDIEAFIEEKGITGWYYRVLENGTMRIGDTITLIERPNPSLSVKRFVTLMNGVDASIDNLRQALEAGGLDPEWKSRIQRRISSKQESENDFQQI</sequence>
<keyword evidence="3" id="KW-1185">Reference proteome</keyword>
<proteinExistence type="predicted"/>
<evidence type="ECO:0000313" key="2">
    <source>
        <dbReference type="EMBL" id="MCV2886617.1"/>
    </source>
</evidence>
<name>A0ABT3AD67_9ALTE</name>
<accession>A0ABT3AD67</accession>
<dbReference type="EMBL" id="JAOWKX010000013">
    <property type="protein sequence ID" value="MCV2886617.1"/>
    <property type="molecule type" value="Genomic_DNA"/>
</dbReference>
<protein>
    <submittedName>
        <fullName evidence="2">MOSC domain-containing protein</fullName>
    </submittedName>
</protein>
<reference evidence="2 3" key="1">
    <citation type="submission" date="2022-10" db="EMBL/GenBank/DDBJ databases">
        <title>Aestuariibacter sp. AA17 isolated from Montipora capitata coral fragment.</title>
        <authorList>
            <person name="Emsley S.A."/>
            <person name="Pfannmuller K.M."/>
            <person name="Loughran R.M."/>
            <person name="Shlafstein M."/>
            <person name="Papke E."/>
            <person name="Saw J.H."/>
            <person name="Ushijima B."/>
            <person name="Videau P."/>
        </authorList>
    </citation>
    <scope>NUCLEOTIDE SEQUENCE [LARGE SCALE GENOMIC DNA]</scope>
    <source>
        <strain evidence="2 3">AA17</strain>
    </source>
</reference>
<dbReference type="Pfam" id="PF03473">
    <property type="entry name" value="MOSC"/>
    <property type="match status" value="1"/>
</dbReference>
<comment type="caution">
    <text evidence="2">The sequence shown here is derived from an EMBL/GenBank/DDBJ whole genome shotgun (WGS) entry which is preliminary data.</text>
</comment>
<dbReference type="InterPro" id="IPR005302">
    <property type="entry name" value="MoCF_Sase_C"/>
</dbReference>
<dbReference type="PANTHER" id="PTHR30212:SF2">
    <property type="entry name" value="PROTEIN YIIM"/>
    <property type="match status" value="1"/>
</dbReference>
<dbReference type="Proteomes" id="UP001652504">
    <property type="component" value="Unassembled WGS sequence"/>
</dbReference>
<dbReference type="InterPro" id="IPR052353">
    <property type="entry name" value="Benzoxazolinone_Detox_Enz"/>
</dbReference>
<dbReference type="SUPFAM" id="SSF50800">
    <property type="entry name" value="PK beta-barrel domain-like"/>
    <property type="match status" value="1"/>
</dbReference>